<evidence type="ECO:0000256" key="4">
    <source>
        <dbReference type="ARBA" id="ARBA00013078"/>
    </source>
</evidence>
<comment type="caution">
    <text evidence="5">The sequence shown here is derived from an EMBL/GenBank/DDBJ whole genome shotgun (WGS) entry which is preliminary data.</text>
</comment>
<dbReference type="Proteomes" id="UP000703590">
    <property type="component" value="Unassembled WGS sequence"/>
</dbReference>
<dbReference type="PANTHER" id="PTHR43434">
    <property type="entry name" value="PHOSPHOGLYCOLATE PHOSPHATASE"/>
    <property type="match status" value="1"/>
</dbReference>
<keyword evidence="6" id="KW-1185">Reference proteome</keyword>
<dbReference type="InterPro" id="IPR041492">
    <property type="entry name" value="HAD_2"/>
</dbReference>
<dbReference type="InterPro" id="IPR050155">
    <property type="entry name" value="HAD-like_hydrolase_sf"/>
</dbReference>
<dbReference type="Gene3D" id="1.10.150.240">
    <property type="entry name" value="Putative phosphatase, domain 2"/>
    <property type="match status" value="1"/>
</dbReference>
<dbReference type="GO" id="GO:0016787">
    <property type="term" value="F:hydrolase activity"/>
    <property type="evidence" value="ECO:0007669"/>
    <property type="project" value="UniProtKB-KW"/>
</dbReference>
<dbReference type="NCBIfam" id="TIGR01509">
    <property type="entry name" value="HAD-SF-IA-v3"/>
    <property type="match status" value="1"/>
</dbReference>
<dbReference type="SFLD" id="SFLDG01129">
    <property type="entry name" value="C1.5:_HAD__Beta-PGM__Phosphata"/>
    <property type="match status" value="1"/>
</dbReference>
<comment type="pathway">
    <text evidence="2">Organic acid metabolism; glycolate biosynthesis; glycolate from 2-phosphoglycolate: step 1/1.</text>
</comment>
<dbReference type="RefSeq" id="WP_205458699.1">
    <property type="nucleotide sequence ID" value="NZ_JAFHKK010000008.1"/>
</dbReference>
<dbReference type="InterPro" id="IPR023214">
    <property type="entry name" value="HAD_sf"/>
</dbReference>
<dbReference type="NCBIfam" id="TIGR01549">
    <property type="entry name" value="HAD-SF-IA-v1"/>
    <property type="match status" value="1"/>
</dbReference>
<dbReference type="EC" id="3.1.3.18" evidence="4"/>
<dbReference type="EMBL" id="JAFHKK010000008">
    <property type="protein sequence ID" value="MBN2964149.1"/>
    <property type="molecule type" value="Genomic_DNA"/>
</dbReference>
<comment type="catalytic activity">
    <reaction evidence="1">
        <text>2-phosphoglycolate + H2O = glycolate + phosphate</text>
        <dbReference type="Rhea" id="RHEA:14369"/>
        <dbReference type="ChEBI" id="CHEBI:15377"/>
        <dbReference type="ChEBI" id="CHEBI:29805"/>
        <dbReference type="ChEBI" id="CHEBI:43474"/>
        <dbReference type="ChEBI" id="CHEBI:58033"/>
        <dbReference type="EC" id="3.1.3.18"/>
    </reaction>
</comment>
<evidence type="ECO:0000256" key="2">
    <source>
        <dbReference type="ARBA" id="ARBA00004818"/>
    </source>
</evidence>
<keyword evidence="5" id="KW-0378">Hydrolase</keyword>
<accession>A0ABS2WSL0</accession>
<evidence type="ECO:0000313" key="6">
    <source>
        <dbReference type="Proteomes" id="UP000703590"/>
    </source>
</evidence>
<dbReference type="PANTHER" id="PTHR43434:SF1">
    <property type="entry name" value="PHOSPHOGLYCOLATE PHOSPHATASE"/>
    <property type="match status" value="1"/>
</dbReference>
<evidence type="ECO:0000256" key="1">
    <source>
        <dbReference type="ARBA" id="ARBA00000830"/>
    </source>
</evidence>
<reference evidence="5 6" key="2">
    <citation type="submission" date="2021-02" db="EMBL/GenBank/DDBJ databases">
        <title>Sulfurospirillum tamanensis sp. nov.</title>
        <authorList>
            <person name="Frolova A."/>
            <person name="Merkel A."/>
            <person name="Slobodkin A."/>
        </authorList>
    </citation>
    <scope>NUCLEOTIDE SEQUENCE [LARGE SCALE GENOMIC DNA]</scope>
    <source>
        <strain evidence="5 6">T05b</strain>
    </source>
</reference>
<comment type="similarity">
    <text evidence="3">Belongs to the HAD-like hydrolase superfamily. CbbY/CbbZ/Gph/YieH family.</text>
</comment>
<sequence length="213" mass="23553">MKCIIFDMDGTLVDSSHGITCSINHVRRSIGLPFIETEQLVRFINDPDEHLPLRFYGTKEYDPGHKALFTEHYLEHCTQGLKLYKGVFETLDSLHGEAKLAVATNASDFFAQKMLSHCGIGHYFETIVGANTFGTSKPDPAMLFGLLESLHVSPSEAILVGDSLKDAYAAQNANMPFVYVTWGFGDYQTSTPHVAHSPDALASILKQLLSQRS</sequence>
<gene>
    <name evidence="5" type="ORF">JWV37_05110</name>
</gene>
<name>A0ABS2WSL0_9BACT</name>
<dbReference type="Pfam" id="PF13419">
    <property type="entry name" value="HAD_2"/>
    <property type="match status" value="1"/>
</dbReference>
<dbReference type="InterPro" id="IPR006439">
    <property type="entry name" value="HAD-SF_hydro_IA"/>
</dbReference>
<reference evidence="5 6" key="3">
    <citation type="submission" date="2021-02" db="EMBL/GenBank/DDBJ databases">
        <authorList>
            <person name="Merkel A.Y."/>
        </authorList>
    </citation>
    <scope>NUCLEOTIDE SEQUENCE [LARGE SCALE GENOMIC DNA]</scope>
    <source>
        <strain evidence="5 6">T05b</strain>
    </source>
</reference>
<dbReference type="Gene3D" id="3.40.50.1000">
    <property type="entry name" value="HAD superfamily/HAD-like"/>
    <property type="match status" value="1"/>
</dbReference>
<dbReference type="InterPro" id="IPR023198">
    <property type="entry name" value="PGP-like_dom2"/>
</dbReference>
<evidence type="ECO:0000256" key="3">
    <source>
        <dbReference type="ARBA" id="ARBA00006171"/>
    </source>
</evidence>
<dbReference type="SUPFAM" id="SSF56784">
    <property type="entry name" value="HAD-like"/>
    <property type="match status" value="1"/>
</dbReference>
<dbReference type="PRINTS" id="PR00413">
    <property type="entry name" value="HADHALOGNASE"/>
</dbReference>
<evidence type="ECO:0000313" key="5">
    <source>
        <dbReference type="EMBL" id="MBN2964149.1"/>
    </source>
</evidence>
<protein>
    <recommendedName>
        <fullName evidence="4">phosphoglycolate phosphatase</fullName>
        <ecNumber evidence="4">3.1.3.18</ecNumber>
    </recommendedName>
</protein>
<reference evidence="6" key="1">
    <citation type="submission" date="2021-02" db="EMBL/GenBank/DDBJ databases">
        <title>Sulfurospirillum tamanensis sp. nov.</title>
        <authorList>
            <person name="Merkel A.Y."/>
        </authorList>
    </citation>
    <scope>NUCLEOTIDE SEQUENCE [LARGE SCALE GENOMIC DNA]</scope>
    <source>
        <strain evidence="6">T05b</strain>
    </source>
</reference>
<dbReference type="SFLD" id="SFLDS00003">
    <property type="entry name" value="Haloacid_Dehalogenase"/>
    <property type="match status" value="1"/>
</dbReference>
<dbReference type="InterPro" id="IPR036412">
    <property type="entry name" value="HAD-like_sf"/>
</dbReference>
<dbReference type="SFLD" id="SFLDG01135">
    <property type="entry name" value="C1.5.6:_HAD__Beta-PGM__Phospha"/>
    <property type="match status" value="1"/>
</dbReference>
<organism evidence="5 6">
    <name type="scientific">Sulfurospirillum tamanense</name>
    <dbReference type="NCBI Taxonomy" id="2813362"/>
    <lineage>
        <taxon>Bacteria</taxon>
        <taxon>Pseudomonadati</taxon>
        <taxon>Campylobacterota</taxon>
        <taxon>Epsilonproteobacteria</taxon>
        <taxon>Campylobacterales</taxon>
        <taxon>Sulfurospirillaceae</taxon>
        <taxon>Sulfurospirillum</taxon>
    </lineage>
</organism>
<proteinExistence type="inferred from homology"/>